<evidence type="ECO:0000256" key="3">
    <source>
        <dbReference type="ARBA" id="ARBA00010136"/>
    </source>
</evidence>
<comment type="cofactor">
    <cofactor evidence="2">
        <name>Zn(2+)</name>
        <dbReference type="ChEBI" id="CHEBI:29105"/>
    </cofactor>
</comment>
<dbReference type="EC" id="3.4.11.2" evidence="4 12"/>
<dbReference type="Proteomes" id="UP001063782">
    <property type="component" value="Chromosome"/>
</dbReference>
<dbReference type="Gene3D" id="2.60.40.1730">
    <property type="entry name" value="tricorn interacting facor f3 domain"/>
    <property type="match status" value="1"/>
</dbReference>
<accession>A0ABY6F5L8</accession>
<protein>
    <recommendedName>
        <fullName evidence="5 12">Aminopeptidase N</fullName>
        <ecNumber evidence="4 12">3.4.11.2</ecNumber>
    </recommendedName>
</protein>
<dbReference type="GO" id="GO:0016285">
    <property type="term" value="F:alanyl aminopeptidase activity"/>
    <property type="evidence" value="ECO:0007669"/>
    <property type="project" value="UniProtKB-EC"/>
</dbReference>
<evidence type="ECO:0000256" key="10">
    <source>
        <dbReference type="ARBA" id="ARBA00022833"/>
    </source>
</evidence>
<evidence type="ECO:0000256" key="7">
    <source>
        <dbReference type="ARBA" id="ARBA00022670"/>
    </source>
</evidence>
<evidence type="ECO:0000256" key="4">
    <source>
        <dbReference type="ARBA" id="ARBA00012564"/>
    </source>
</evidence>
<evidence type="ECO:0000313" key="18">
    <source>
        <dbReference type="Proteomes" id="UP001063782"/>
    </source>
</evidence>
<dbReference type="CDD" id="cd09600">
    <property type="entry name" value="M1_APN"/>
    <property type="match status" value="1"/>
</dbReference>
<comment type="similarity">
    <text evidence="3">Belongs to the peptidase M1 family.</text>
</comment>
<evidence type="ECO:0000256" key="6">
    <source>
        <dbReference type="ARBA" id="ARBA00022438"/>
    </source>
</evidence>
<dbReference type="RefSeq" id="WP_263076892.1">
    <property type="nucleotide sequence ID" value="NZ_CP089977.1"/>
</dbReference>
<dbReference type="EMBL" id="CP089977">
    <property type="protein sequence ID" value="UXZ05395.1"/>
    <property type="molecule type" value="Genomic_DNA"/>
</dbReference>
<dbReference type="InterPro" id="IPR038438">
    <property type="entry name" value="PepN_Ig-like_sf"/>
</dbReference>
<dbReference type="Gene3D" id="1.10.390.10">
    <property type="entry name" value="Neutral Protease Domain 2"/>
    <property type="match status" value="1"/>
</dbReference>
<dbReference type="Pfam" id="PF17432">
    <property type="entry name" value="DUF3458_C"/>
    <property type="match status" value="1"/>
</dbReference>
<evidence type="ECO:0000313" key="17">
    <source>
        <dbReference type="EMBL" id="UXZ05395.1"/>
    </source>
</evidence>
<dbReference type="SUPFAM" id="SSF63737">
    <property type="entry name" value="Leukotriene A4 hydrolase N-terminal domain"/>
    <property type="match status" value="1"/>
</dbReference>
<dbReference type="InterPro" id="IPR001930">
    <property type="entry name" value="Peptidase_M1"/>
</dbReference>
<dbReference type="InterPro" id="IPR037144">
    <property type="entry name" value="Peptidase_M1_pepN_C_sf"/>
</dbReference>
<dbReference type="InterPro" id="IPR045357">
    <property type="entry name" value="Aminopeptidase_N-like_N"/>
</dbReference>
<dbReference type="Pfam" id="PF01433">
    <property type="entry name" value="Peptidase_M1"/>
    <property type="match status" value="1"/>
</dbReference>
<name>A0ABY6F5L8_9GAMM</name>
<evidence type="ECO:0000256" key="2">
    <source>
        <dbReference type="ARBA" id="ARBA00001947"/>
    </source>
</evidence>
<dbReference type="Gene3D" id="3.30.2010.30">
    <property type="match status" value="1"/>
</dbReference>
<dbReference type="InterPro" id="IPR024601">
    <property type="entry name" value="Peptidase_M1_pepN_C"/>
</dbReference>
<dbReference type="NCBIfam" id="TIGR02414">
    <property type="entry name" value="pepN_proteo"/>
    <property type="match status" value="1"/>
</dbReference>
<dbReference type="Pfam" id="PF17900">
    <property type="entry name" value="Peptidase_M1_N"/>
    <property type="match status" value="1"/>
</dbReference>
<dbReference type="SUPFAM" id="SSF55486">
    <property type="entry name" value="Metalloproteases ('zincins'), catalytic domain"/>
    <property type="match status" value="1"/>
</dbReference>
<keyword evidence="10" id="KW-0862">Zinc</keyword>
<organism evidence="17 18">
    <name type="scientific">Moraxella nasicaprae</name>
    <dbReference type="NCBI Taxonomy" id="2904122"/>
    <lineage>
        <taxon>Bacteria</taxon>
        <taxon>Pseudomonadati</taxon>
        <taxon>Pseudomonadota</taxon>
        <taxon>Gammaproteobacteria</taxon>
        <taxon>Moraxellales</taxon>
        <taxon>Moraxellaceae</taxon>
        <taxon>Moraxella</taxon>
    </lineage>
</organism>
<dbReference type="InterPro" id="IPR042097">
    <property type="entry name" value="Aminopeptidase_N-like_N_sf"/>
</dbReference>
<dbReference type="InterPro" id="IPR014782">
    <property type="entry name" value="Peptidase_M1_dom"/>
</dbReference>
<keyword evidence="9 17" id="KW-0378">Hydrolase</keyword>
<dbReference type="InterPro" id="IPR012779">
    <property type="entry name" value="Peptidase_M1_pepN"/>
</dbReference>
<feature type="domain" description="Peptidase M1 alanyl aminopeptidase C-terminal" evidence="15">
    <location>
        <begin position="545"/>
        <end position="853"/>
    </location>
</feature>
<feature type="domain" description="Aminopeptidase N-like N-terminal" evidence="16">
    <location>
        <begin position="63"/>
        <end position="188"/>
    </location>
</feature>
<evidence type="ECO:0000259" key="13">
    <source>
        <dbReference type="Pfam" id="PF01433"/>
    </source>
</evidence>
<evidence type="ECO:0000256" key="9">
    <source>
        <dbReference type="ARBA" id="ARBA00022801"/>
    </source>
</evidence>
<keyword evidence="11" id="KW-0482">Metalloprotease</keyword>
<keyword evidence="7" id="KW-0645">Protease</keyword>
<comment type="catalytic activity">
    <reaction evidence="1">
        <text>Release of an N-terminal amino acid, Xaa-|-Yaa- from a peptide, amide or arylamide. Xaa is preferably Ala, but may be most amino acids including Pro (slow action). When a terminal hydrophobic residue is followed by a prolyl residue, the two may be released as an intact Xaa-Pro dipeptide.</text>
        <dbReference type="EC" id="3.4.11.2"/>
    </reaction>
</comment>
<proteinExistence type="inferred from homology"/>
<evidence type="ECO:0000256" key="5">
    <source>
        <dbReference type="ARBA" id="ARBA00015611"/>
    </source>
</evidence>
<dbReference type="InterPro" id="IPR035414">
    <property type="entry name" value="Peptidase_M1_pepN_Ig-like"/>
</dbReference>
<keyword evidence="8" id="KW-0479">Metal-binding</keyword>
<feature type="domain" description="Peptidase M1 membrane alanine aminopeptidase" evidence="13">
    <location>
        <begin position="229"/>
        <end position="431"/>
    </location>
</feature>
<gene>
    <name evidence="17" type="primary">pepN</name>
    <name evidence="17" type="ORF">LU297_02800</name>
</gene>
<evidence type="ECO:0000256" key="1">
    <source>
        <dbReference type="ARBA" id="ARBA00000098"/>
    </source>
</evidence>
<evidence type="ECO:0000256" key="8">
    <source>
        <dbReference type="ARBA" id="ARBA00022723"/>
    </source>
</evidence>
<evidence type="ECO:0000259" key="14">
    <source>
        <dbReference type="Pfam" id="PF11940"/>
    </source>
</evidence>
<evidence type="ECO:0000259" key="15">
    <source>
        <dbReference type="Pfam" id="PF17432"/>
    </source>
</evidence>
<evidence type="ECO:0000256" key="11">
    <source>
        <dbReference type="ARBA" id="ARBA00023049"/>
    </source>
</evidence>
<evidence type="ECO:0000256" key="12">
    <source>
        <dbReference type="NCBIfam" id="TIGR02414"/>
    </source>
</evidence>
<keyword evidence="6 17" id="KW-0031">Aminopeptidase</keyword>
<keyword evidence="18" id="KW-1185">Reference proteome</keyword>
<dbReference type="Gene3D" id="2.60.40.1840">
    <property type="match status" value="1"/>
</dbReference>
<dbReference type="Gene3D" id="1.25.50.10">
    <property type="entry name" value="Peptidase M1, alanyl aminopeptidase, C-terminal domain"/>
    <property type="match status" value="1"/>
</dbReference>
<dbReference type="PANTHER" id="PTHR46322:SF1">
    <property type="entry name" value="PUROMYCIN-SENSITIVE AMINOPEPTIDASE"/>
    <property type="match status" value="1"/>
</dbReference>
<dbReference type="Pfam" id="PF11940">
    <property type="entry name" value="DUF3458"/>
    <property type="match status" value="1"/>
</dbReference>
<dbReference type="InterPro" id="IPR027268">
    <property type="entry name" value="Peptidase_M4/M1_CTD_sf"/>
</dbReference>
<dbReference type="PRINTS" id="PR00756">
    <property type="entry name" value="ALADIPTASE"/>
</dbReference>
<feature type="domain" description="Peptidase M1 alanyl aminopeptidase Ig-like fold" evidence="14">
    <location>
        <begin position="445"/>
        <end position="540"/>
    </location>
</feature>
<sequence length="856" mass="96704">MSEPTKVYLKDYTPPVFAVKNIDLDIKLYDEYATVYAKTAYERKTAGQFVLFGRDLQLQSIAIDGQALDTADYAVDDETLSIHHTPDEFVLETVVKIVPQTNTTLEGLYQAGSGDELMFVTQCEAEGFRKITFFPDRPDVLTEYRTRLEAPKRFKTLLANGNLIDSGELDDDRHFAIWHDPTKKPSYLFACVIANLEVLSDTFTTMEGREVLLEVYATAHDIDKCHVGMQALKDSMKWDEENYGCAYDLDRYMIVATSQFNMGAMENKGLNIFNTSCVLSSPETATDERSFRVKSVIAHEYFHNWTGNRITCRDWFQLCLKEGFTVFRDQSFSGDFRSKAVQRIDDVALLRSAQFDEDSGSLAHPVRPESFVEINNFYTLTIYEKGAEIVRMMATLMGKEKFRQGTDEYFRRYDGQAVTVEDFLSALASADERASLFLPWYRQPGTPVVSGDFVVNGDTVTVNLAQKTRHVAGYDAPIALPIPVDTAIFDGKSGKLLAQKMLLLTQDAQSFEFEGINLDADSRPVVSVLRNFSAPVKLEFDYTNEDLAFLVAHETEGFNRWQALQTLINRWLAGQTDDASFILSSLKPAVSKLRESDPMLAARLFDLPSQKELGMAYEENYDPAKVKARRDELVQIIADGLADVVGDWYQALPLVAYEDTPDARGRRLLRNILLDIALTAKIAQADTWAYEQYQQAGCMSERFGVLSAIINHDLPRKAEFVADFYDRFADEELVIDSWFSVQAASGKTSVADIAALMQREDYDWNTPNRVRTTLGALSAKPVQLWSEEGLQLYLSAIERLDKSNPQVAARMLGGFARWYTLEEKARTIAKQYLSQLQQVVSSKNVLEVLGNMLKDK</sequence>
<reference evidence="17" key="1">
    <citation type="submission" date="2021-12" db="EMBL/GenBank/DDBJ databases">
        <title>taxonomy of Moraxella sp. ZY201224.</title>
        <authorList>
            <person name="Li F."/>
        </authorList>
    </citation>
    <scope>NUCLEOTIDE SEQUENCE</scope>
    <source>
        <strain evidence="17">ZY201224</strain>
    </source>
</reference>
<dbReference type="PANTHER" id="PTHR46322">
    <property type="entry name" value="PUROMYCIN-SENSITIVE AMINOPEPTIDASE"/>
    <property type="match status" value="1"/>
</dbReference>
<evidence type="ECO:0000259" key="16">
    <source>
        <dbReference type="Pfam" id="PF17900"/>
    </source>
</evidence>